<evidence type="ECO:0000313" key="1">
    <source>
        <dbReference type="EMBL" id="KAF9731193.1"/>
    </source>
</evidence>
<dbReference type="OrthoDB" id="3658469at2759"/>
<accession>A0A9P6G9I2</accession>
<sequence>MHCGLPQELRDHINTFFVEGSYDNEVIVRQENGNKMAYYVRQPLSADSYQWMEDPFFAQLRAHCFGRRNTRDLLIEYYRTRTFKFAHRELGLVRAFLNIDELDLRARPLDHIRRLHLEFEPFLICSSRDKKRSDIGIGTFLATLEALAVTQTPRITTIIHIDLAQNISSENLENSLLGAASVILDIAATVTTLVAQGVKIEVVLEGGWNKTSGLKVCTRLLSSLEDCITQIETARRQE</sequence>
<name>A0A9P6G9I2_9PLEO</name>
<dbReference type="AlphaFoldDB" id="A0A9P6G9I2"/>
<organism evidence="1 2">
    <name type="scientific">Paraphaeosphaeria minitans</name>
    <dbReference type="NCBI Taxonomy" id="565426"/>
    <lineage>
        <taxon>Eukaryota</taxon>
        <taxon>Fungi</taxon>
        <taxon>Dikarya</taxon>
        <taxon>Ascomycota</taxon>
        <taxon>Pezizomycotina</taxon>
        <taxon>Dothideomycetes</taxon>
        <taxon>Pleosporomycetidae</taxon>
        <taxon>Pleosporales</taxon>
        <taxon>Massarineae</taxon>
        <taxon>Didymosphaeriaceae</taxon>
        <taxon>Paraphaeosphaeria</taxon>
    </lineage>
</organism>
<proteinExistence type="predicted"/>
<protein>
    <submittedName>
        <fullName evidence="1">Uncharacterized protein</fullName>
    </submittedName>
</protein>
<dbReference type="EMBL" id="WJXW01000013">
    <property type="protein sequence ID" value="KAF9731193.1"/>
    <property type="molecule type" value="Genomic_DNA"/>
</dbReference>
<comment type="caution">
    <text evidence="1">The sequence shown here is derived from an EMBL/GenBank/DDBJ whole genome shotgun (WGS) entry which is preliminary data.</text>
</comment>
<reference evidence="1" key="1">
    <citation type="journal article" date="2020" name="Mol. Plant Microbe Interact.">
        <title>Genome Sequence of the Biocontrol Agent Coniothyrium minitans strain Conio (IMI 134523).</title>
        <authorList>
            <person name="Patel D."/>
            <person name="Shittu T.A."/>
            <person name="Baroncelli R."/>
            <person name="Muthumeenakshi S."/>
            <person name="Osborne T.H."/>
            <person name="Janganan T.K."/>
            <person name="Sreenivasaprasad S."/>
        </authorList>
    </citation>
    <scope>NUCLEOTIDE SEQUENCE</scope>
    <source>
        <strain evidence="1">Conio</strain>
    </source>
</reference>
<evidence type="ECO:0000313" key="2">
    <source>
        <dbReference type="Proteomes" id="UP000756921"/>
    </source>
</evidence>
<keyword evidence="2" id="KW-1185">Reference proteome</keyword>
<gene>
    <name evidence="1" type="ORF">PMIN01_11152</name>
</gene>
<dbReference type="Proteomes" id="UP000756921">
    <property type="component" value="Unassembled WGS sequence"/>
</dbReference>